<name>A0ABW7HBW3_9BURK</name>
<accession>A0ABW7HBW3</accession>
<dbReference type="Proteomes" id="UP001606134">
    <property type="component" value="Unassembled WGS sequence"/>
</dbReference>
<dbReference type="EMBL" id="JBIGIC010000005">
    <property type="protein sequence ID" value="MFG6487216.1"/>
    <property type="molecule type" value="Genomic_DNA"/>
</dbReference>
<protein>
    <recommendedName>
        <fullName evidence="3">DUF4304 domain-containing protein</fullName>
    </recommendedName>
</protein>
<reference evidence="1 2" key="1">
    <citation type="submission" date="2024-08" db="EMBL/GenBank/DDBJ databases">
        <authorList>
            <person name="Lu H."/>
        </authorList>
    </citation>
    <scope>NUCLEOTIDE SEQUENCE [LARGE SCALE GENOMIC DNA]</scope>
    <source>
        <strain evidence="1 2">BYS78W</strain>
    </source>
</reference>
<dbReference type="RefSeq" id="WP_394409638.1">
    <property type="nucleotide sequence ID" value="NZ_JBIGIC010000005.1"/>
</dbReference>
<comment type="caution">
    <text evidence="1">The sequence shown here is derived from an EMBL/GenBank/DDBJ whole genome shotgun (WGS) entry which is preliminary data.</text>
</comment>
<evidence type="ECO:0000313" key="1">
    <source>
        <dbReference type="EMBL" id="MFG6487216.1"/>
    </source>
</evidence>
<keyword evidence="2" id="KW-1185">Reference proteome</keyword>
<sequence>MKSPEVYAVLREQLGPLLKPLGFKREKALLSWSRQYGGAYTVLWCQVSRDGWDDYAGSKFVVEFQRSESPEAGAPSTTRARLVKLLTDDQRAEAWRLQSRVIADLSRPPRSHPTFNISPDVTRWYLEKFEPLRAQYSPSDDLWLRYAKPEHVHMWAEFLRLAVPGCVEAIEANQAS</sequence>
<proteinExistence type="predicted"/>
<evidence type="ECO:0008006" key="3">
    <source>
        <dbReference type="Google" id="ProtNLM"/>
    </source>
</evidence>
<gene>
    <name evidence="1" type="ORF">ACG04R_11090</name>
</gene>
<organism evidence="1 2">
    <name type="scientific">Pelomonas candidula</name>
    <dbReference type="NCBI Taxonomy" id="3299025"/>
    <lineage>
        <taxon>Bacteria</taxon>
        <taxon>Pseudomonadati</taxon>
        <taxon>Pseudomonadota</taxon>
        <taxon>Betaproteobacteria</taxon>
        <taxon>Burkholderiales</taxon>
        <taxon>Sphaerotilaceae</taxon>
        <taxon>Roseateles</taxon>
    </lineage>
</organism>
<evidence type="ECO:0000313" key="2">
    <source>
        <dbReference type="Proteomes" id="UP001606134"/>
    </source>
</evidence>